<comment type="caution">
    <text evidence="2">The sequence shown here is derived from an EMBL/GenBank/DDBJ whole genome shotgun (WGS) entry which is preliminary data.</text>
</comment>
<sequence>MSPNDPITSSERDPNATIVVDEQECKHAKAPFDDPNNADSVVETSDNIQFNVYRIIPSLVSSYFKDMFNSPLQPAQVSKLGLNDPEDAENDVYSIPRNPVHRIAEDSKVFDTILRWIYPGLTTPTLSTIDELSPILEAMVKYRMENTAPFRTVISSLLNLAKPTPGQAHPDTIRVFAIFHKLRTSIPQASLALIKRRCLSIPLNHFATGWCPELEHIPALALFELMQFHTLCSNSIRTHVPSFNEWREGCPALRYKCSTKTGAVERLPMKLPDVKDMYHYLLNRKYEHSPYAGVTSISAAIMLEKKKKCSSCDHPCSALNKALGRIISDEILAAVKGVEEGKEKVAS</sequence>
<evidence type="ECO:0000313" key="2">
    <source>
        <dbReference type="EMBL" id="KAL0573445.1"/>
    </source>
</evidence>
<gene>
    <name evidence="2" type="ORF">V5O48_008518</name>
</gene>
<reference evidence="2 3" key="1">
    <citation type="submission" date="2024-02" db="EMBL/GenBank/DDBJ databases">
        <title>A draft genome for the cacao thread blight pathogen Marasmius crinis-equi.</title>
        <authorList>
            <person name="Cohen S.P."/>
            <person name="Baruah I.K."/>
            <person name="Amoako-Attah I."/>
            <person name="Bukari Y."/>
            <person name="Meinhardt L.W."/>
            <person name="Bailey B.A."/>
        </authorList>
    </citation>
    <scope>NUCLEOTIDE SEQUENCE [LARGE SCALE GENOMIC DNA]</scope>
    <source>
        <strain evidence="2 3">GH-76</strain>
    </source>
</reference>
<dbReference type="EMBL" id="JBAHYK010000505">
    <property type="protein sequence ID" value="KAL0573445.1"/>
    <property type="molecule type" value="Genomic_DNA"/>
</dbReference>
<keyword evidence="3" id="KW-1185">Reference proteome</keyword>
<dbReference type="Proteomes" id="UP001465976">
    <property type="component" value="Unassembled WGS sequence"/>
</dbReference>
<name>A0ABR3FDN8_9AGAR</name>
<dbReference type="PROSITE" id="PS50097">
    <property type="entry name" value="BTB"/>
    <property type="match status" value="1"/>
</dbReference>
<dbReference type="Gene3D" id="3.30.710.10">
    <property type="entry name" value="Potassium Channel Kv1.1, Chain A"/>
    <property type="match status" value="1"/>
</dbReference>
<organism evidence="2 3">
    <name type="scientific">Marasmius crinis-equi</name>
    <dbReference type="NCBI Taxonomy" id="585013"/>
    <lineage>
        <taxon>Eukaryota</taxon>
        <taxon>Fungi</taxon>
        <taxon>Dikarya</taxon>
        <taxon>Basidiomycota</taxon>
        <taxon>Agaricomycotina</taxon>
        <taxon>Agaricomycetes</taxon>
        <taxon>Agaricomycetidae</taxon>
        <taxon>Agaricales</taxon>
        <taxon>Marasmiineae</taxon>
        <taxon>Marasmiaceae</taxon>
        <taxon>Marasmius</taxon>
    </lineage>
</organism>
<dbReference type="CDD" id="cd18186">
    <property type="entry name" value="BTB_POZ_ZBTB_KLHL-like"/>
    <property type="match status" value="1"/>
</dbReference>
<evidence type="ECO:0000313" key="3">
    <source>
        <dbReference type="Proteomes" id="UP001465976"/>
    </source>
</evidence>
<accession>A0ABR3FDN8</accession>
<feature type="domain" description="BTB" evidence="1">
    <location>
        <begin position="38"/>
        <end position="120"/>
    </location>
</feature>
<dbReference type="InterPro" id="IPR000210">
    <property type="entry name" value="BTB/POZ_dom"/>
</dbReference>
<evidence type="ECO:0000259" key="1">
    <source>
        <dbReference type="PROSITE" id="PS50097"/>
    </source>
</evidence>
<dbReference type="InterPro" id="IPR011333">
    <property type="entry name" value="SKP1/BTB/POZ_sf"/>
</dbReference>
<protein>
    <recommendedName>
        <fullName evidence="1">BTB domain-containing protein</fullName>
    </recommendedName>
</protein>
<proteinExistence type="predicted"/>
<dbReference type="SUPFAM" id="SSF54695">
    <property type="entry name" value="POZ domain"/>
    <property type="match status" value="1"/>
</dbReference>